<comment type="caution">
    <text evidence="1">The sequence shown here is derived from an EMBL/GenBank/DDBJ whole genome shotgun (WGS) entry which is preliminary data.</text>
</comment>
<gene>
    <name evidence="1" type="ORF">LCGC14_2162810</name>
</gene>
<name>A0A0F9DSC0_9ZZZZ</name>
<dbReference type="AlphaFoldDB" id="A0A0F9DSC0"/>
<dbReference type="Pfam" id="PF04919">
    <property type="entry name" value="DUF655"/>
    <property type="match status" value="1"/>
</dbReference>
<organism evidence="1">
    <name type="scientific">marine sediment metagenome</name>
    <dbReference type="NCBI Taxonomy" id="412755"/>
    <lineage>
        <taxon>unclassified sequences</taxon>
        <taxon>metagenomes</taxon>
        <taxon>ecological metagenomes</taxon>
    </lineage>
</organism>
<dbReference type="Gene3D" id="2.40.50.140">
    <property type="entry name" value="Nucleic acid-binding proteins"/>
    <property type="match status" value="1"/>
</dbReference>
<protein>
    <submittedName>
        <fullName evidence="1">Uncharacterized protein</fullName>
    </submittedName>
</protein>
<dbReference type="InterPro" id="IPR012340">
    <property type="entry name" value="NA-bd_OB-fold"/>
</dbReference>
<accession>A0A0F9DSC0</accession>
<reference evidence="1" key="1">
    <citation type="journal article" date="2015" name="Nature">
        <title>Complex archaea that bridge the gap between prokaryotes and eukaryotes.</title>
        <authorList>
            <person name="Spang A."/>
            <person name="Saw J.H."/>
            <person name="Jorgensen S.L."/>
            <person name="Zaremba-Niedzwiedzka K."/>
            <person name="Martijn J."/>
            <person name="Lind A.E."/>
            <person name="van Eijk R."/>
            <person name="Schleper C."/>
            <person name="Guy L."/>
            <person name="Ettema T.J."/>
        </authorList>
    </citation>
    <scope>NUCLEOTIDE SEQUENCE</scope>
</reference>
<evidence type="ECO:0000313" key="1">
    <source>
        <dbReference type="EMBL" id="KKL64654.1"/>
    </source>
</evidence>
<dbReference type="EMBL" id="LAZR01027776">
    <property type="protein sequence ID" value="KKL64654.1"/>
    <property type="molecule type" value="Genomic_DNA"/>
</dbReference>
<sequence>MEKEEYAIILEYLPNGYPLERKMMPIAQAIGELNLTLLELVPRRGEILKIGERVYIDIRNDGTESDGADWIHVKIGLVIQ</sequence>
<proteinExistence type="predicted"/>
<dbReference type="InterPro" id="IPR007003">
    <property type="entry name" value="DUF655"/>
</dbReference>
<dbReference type="SUPFAM" id="SSF160975">
    <property type="entry name" value="AF1531-like"/>
    <property type="match status" value="1"/>
</dbReference>